<evidence type="ECO:0000259" key="4">
    <source>
        <dbReference type="PROSITE" id="PS50002"/>
    </source>
</evidence>
<evidence type="ECO:0000313" key="5">
    <source>
        <dbReference type="EMBL" id="OVF11355.1"/>
    </source>
</evidence>
<reference evidence="5 6" key="1">
    <citation type="submission" date="2017-04" db="EMBL/GenBank/DDBJ databases">
        <title>Draft genome of the yeast Clavispora lusitaniae type strain CBS 6936.</title>
        <authorList>
            <person name="Durrens P."/>
            <person name="Klopp C."/>
            <person name="Biteau N."/>
            <person name="Fitton-Ouhabi V."/>
            <person name="Dementhon K."/>
            <person name="Accoceberry I."/>
            <person name="Sherman D.J."/>
            <person name="Noel T."/>
        </authorList>
    </citation>
    <scope>NUCLEOTIDE SEQUENCE [LARGE SCALE GENOMIC DNA]</scope>
    <source>
        <strain evidence="5 6">CBS 6936</strain>
    </source>
</reference>
<accession>A0AA91Q5D8</accession>
<dbReference type="Pfam" id="PF07653">
    <property type="entry name" value="SH3_2"/>
    <property type="match status" value="1"/>
</dbReference>
<dbReference type="GO" id="GO:1990528">
    <property type="term" value="C:Rvs161p-Rvs167p complex"/>
    <property type="evidence" value="ECO:0007669"/>
    <property type="project" value="TreeGrafter"/>
</dbReference>
<dbReference type="GO" id="GO:0030479">
    <property type="term" value="C:actin cortical patch"/>
    <property type="evidence" value="ECO:0007669"/>
    <property type="project" value="TreeGrafter"/>
</dbReference>
<dbReference type="GO" id="GO:0031097">
    <property type="term" value="C:medial cortex"/>
    <property type="evidence" value="ECO:0007669"/>
    <property type="project" value="TreeGrafter"/>
</dbReference>
<feature type="region of interest" description="Disordered" evidence="3">
    <location>
        <begin position="464"/>
        <end position="494"/>
    </location>
</feature>
<dbReference type="GO" id="GO:0006897">
    <property type="term" value="P:endocytosis"/>
    <property type="evidence" value="ECO:0007669"/>
    <property type="project" value="InterPro"/>
</dbReference>
<dbReference type="InterPro" id="IPR036028">
    <property type="entry name" value="SH3-like_dom_sf"/>
</dbReference>
<comment type="caution">
    <text evidence="5">The sequence shown here is derived from an EMBL/GenBank/DDBJ whole genome shotgun (WGS) entry which is preliminary data.</text>
</comment>
<protein>
    <recommendedName>
        <fullName evidence="4">SH3 domain-containing protein</fullName>
    </recommendedName>
</protein>
<dbReference type="PANTHER" id="PTHR47174">
    <property type="entry name" value="BRIDGING INTEGRATOR 3"/>
    <property type="match status" value="1"/>
</dbReference>
<name>A0AA91Q5D8_CLALS</name>
<evidence type="ECO:0000256" key="3">
    <source>
        <dbReference type="SAM" id="MobiDB-lite"/>
    </source>
</evidence>
<dbReference type="SMART" id="SM00326">
    <property type="entry name" value="SH3"/>
    <property type="match status" value="1"/>
</dbReference>
<keyword evidence="1 2" id="KW-0728">SH3 domain</keyword>
<dbReference type="GO" id="GO:0051666">
    <property type="term" value="P:actin cortical patch localization"/>
    <property type="evidence" value="ECO:0007669"/>
    <property type="project" value="InterPro"/>
</dbReference>
<dbReference type="EMBL" id="LYUB02000001">
    <property type="protein sequence ID" value="OVF11355.1"/>
    <property type="molecule type" value="Genomic_DNA"/>
</dbReference>
<dbReference type="PROSITE" id="PS50002">
    <property type="entry name" value="SH3"/>
    <property type="match status" value="1"/>
</dbReference>
<dbReference type="InterPro" id="IPR046982">
    <property type="entry name" value="BIN3/RVS161-like"/>
</dbReference>
<organism evidence="5 6">
    <name type="scientific">Clavispora lusitaniae</name>
    <name type="common">Candida lusitaniae</name>
    <dbReference type="NCBI Taxonomy" id="36911"/>
    <lineage>
        <taxon>Eukaryota</taxon>
        <taxon>Fungi</taxon>
        <taxon>Dikarya</taxon>
        <taxon>Ascomycota</taxon>
        <taxon>Saccharomycotina</taxon>
        <taxon>Pichiomycetes</taxon>
        <taxon>Metschnikowiaceae</taxon>
        <taxon>Clavispora</taxon>
    </lineage>
</organism>
<feature type="domain" description="SH3" evidence="4">
    <location>
        <begin position="559"/>
        <end position="626"/>
    </location>
</feature>
<dbReference type="SUPFAM" id="SSF50044">
    <property type="entry name" value="SH3-domain"/>
    <property type="match status" value="1"/>
</dbReference>
<dbReference type="PANTHER" id="PTHR47174:SF1">
    <property type="entry name" value="REDUCED VIABILITY UPON STARVATION PROTEIN 167"/>
    <property type="match status" value="1"/>
</dbReference>
<dbReference type="GO" id="GO:0097320">
    <property type="term" value="P:plasma membrane tubulation"/>
    <property type="evidence" value="ECO:0007669"/>
    <property type="project" value="TreeGrafter"/>
</dbReference>
<dbReference type="Gene3D" id="1.20.1270.60">
    <property type="entry name" value="Arfaptin homology (AH) domain/BAR domain"/>
    <property type="match status" value="1"/>
</dbReference>
<evidence type="ECO:0000256" key="2">
    <source>
        <dbReference type="PROSITE-ProRule" id="PRU00192"/>
    </source>
</evidence>
<evidence type="ECO:0000313" key="6">
    <source>
        <dbReference type="Proteomes" id="UP000195602"/>
    </source>
</evidence>
<dbReference type="Gene3D" id="2.30.30.40">
    <property type="entry name" value="SH3 Domains"/>
    <property type="match status" value="1"/>
</dbReference>
<dbReference type="AlphaFoldDB" id="A0AA91Q5D8"/>
<dbReference type="InterPro" id="IPR001452">
    <property type="entry name" value="SH3_domain"/>
</dbReference>
<dbReference type="GO" id="GO:0008289">
    <property type="term" value="F:lipid binding"/>
    <property type="evidence" value="ECO:0007669"/>
    <property type="project" value="TreeGrafter"/>
</dbReference>
<dbReference type="GO" id="GO:0043332">
    <property type="term" value="C:mating projection tip"/>
    <property type="evidence" value="ECO:0007669"/>
    <property type="project" value="TreeGrafter"/>
</dbReference>
<feature type="compositionally biased region" description="Low complexity" evidence="3">
    <location>
        <begin position="477"/>
        <end position="486"/>
    </location>
</feature>
<dbReference type="KEGG" id="clus:A9F13_01g08591"/>
<sequence length="626" mass="70745">MNKEKLQKNLANVGTNIQYAGSSLGSSLKHKLTGHKEHDAESEMIDQCDHDLKQLIKGLQYLKKQVSRLAAKHWPDLFKMSLKTAKVLIVLLGEKSLTFKGIDEFYDRFDALQSSAESFVVHPKEKQFFVPSLQQELFNYLATMAQLSERFVTLGETHAKKVGAKVDPIVRHIKHVRHAIAARNKQRAKCDKLQWKTDKLAKKSSLSDKESREFEELERRLDFETGIYSNIHSRLKTVIPEFLALADEFVEKLTAWFICHQYQLYKEMNSALEYYATFYGLLAKSADEDDPSGLLAQSYNKIIEDWESQATPVRLQTESFLSVIYNKNPELLNEEITDKDKRSTINKAWTQVKEKATTKSHKVKAADRGTGIFNEYSEADPLVSFAKYNDPQQNKSETYHPSRVLTQEELYATPSETQTPPPLPPRDENHRINMASPMLFSTPLTTLSSVDLTLDSSDSLSSLESMSLHSDSDTESDTFSTEPTTEVKTAAERGSAVSERIIAEMYNAKKNDITRAPETHPDWPVSKATAIDEKSSVSYKLIQLTAFFDRAMRSAESQTDKRSVVATKDYEGVNPGDLSFKQGDKVEVVFDLQSLGVAYNPDGANWFVGSVGSRVGFAPNTHFLWD</sequence>
<dbReference type="SUPFAM" id="SSF103657">
    <property type="entry name" value="BAR/IMD domain-like"/>
    <property type="match status" value="1"/>
</dbReference>
<gene>
    <name evidence="5" type="ORF">A9F13_01g08591</name>
</gene>
<dbReference type="InterPro" id="IPR027267">
    <property type="entry name" value="AH/BAR_dom_sf"/>
</dbReference>
<proteinExistence type="predicted"/>
<evidence type="ECO:0000256" key="1">
    <source>
        <dbReference type="ARBA" id="ARBA00022443"/>
    </source>
</evidence>
<dbReference type="Proteomes" id="UP000195602">
    <property type="component" value="Unassembled WGS sequence"/>
</dbReference>